<evidence type="ECO:0000313" key="2">
    <source>
        <dbReference type="EMBL" id="WCX68702.1"/>
    </source>
</evidence>
<sequence>MIKQIKTAVQYWGVIPSIGFGLIIVSQLLFIAGTIWELTR</sequence>
<keyword evidence="1" id="KW-0472">Membrane</keyword>
<protein>
    <submittedName>
        <fullName evidence="2">Uncharacterized protein</fullName>
    </submittedName>
</protein>
<evidence type="ECO:0000256" key="1">
    <source>
        <dbReference type="SAM" id="Phobius"/>
    </source>
</evidence>
<name>A0AAE9YK29_9CAUD</name>
<feature type="transmembrane region" description="Helical" evidence="1">
    <location>
        <begin position="12"/>
        <end position="36"/>
    </location>
</feature>
<keyword evidence="3" id="KW-1185">Reference proteome</keyword>
<organism evidence="2 3">
    <name type="scientific">Salmonella phage GSW6</name>
    <dbReference type="NCBI Taxonomy" id="3025422"/>
    <lineage>
        <taxon>Viruses</taxon>
        <taxon>Duplodnaviria</taxon>
        <taxon>Heunggongvirae</taxon>
        <taxon>Uroviricota</taxon>
        <taxon>Caudoviricetes</taxon>
        <taxon>Demerecviridae</taxon>
        <taxon>Markadamsvirinae</taxon>
        <taxon>Epseptimavirus</taxon>
        <taxon>Epseptimavirus GSW6</taxon>
    </lineage>
</organism>
<dbReference type="Proteomes" id="UP001217333">
    <property type="component" value="Segment"/>
</dbReference>
<dbReference type="RefSeq" id="YP_012772449.1">
    <property type="nucleotide sequence ID" value="NC_111398.1"/>
</dbReference>
<reference evidence="2" key="1">
    <citation type="submission" date="2023-01" db="EMBL/GenBank/DDBJ databases">
        <authorList>
            <person name="Bringhurst R.M."/>
            <person name="Homer T.E."/>
        </authorList>
    </citation>
    <scope>NUCLEOTIDE SEQUENCE</scope>
</reference>
<accession>A0AAE9YK29</accession>
<proteinExistence type="predicted"/>
<keyword evidence="1" id="KW-1133">Transmembrane helix</keyword>
<dbReference type="EMBL" id="OQ362005">
    <property type="protein sequence ID" value="WCX68702.1"/>
    <property type="molecule type" value="Genomic_DNA"/>
</dbReference>
<evidence type="ECO:0000313" key="3">
    <source>
        <dbReference type="Proteomes" id="UP001217333"/>
    </source>
</evidence>
<keyword evidence="1" id="KW-0812">Transmembrane</keyword>